<name>A0A3B0XHK3_9ZZZZ</name>
<protein>
    <submittedName>
        <fullName evidence="1">Uncharacterized protein</fullName>
    </submittedName>
</protein>
<proteinExistence type="predicted"/>
<evidence type="ECO:0000313" key="1">
    <source>
        <dbReference type="EMBL" id="VAW64100.1"/>
    </source>
</evidence>
<gene>
    <name evidence="1" type="ORF">MNBD_GAMMA11-3093</name>
</gene>
<dbReference type="EMBL" id="UOFG01000224">
    <property type="protein sequence ID" value="VAW64100.1"/>
    <property type="molecule type" value="Genomic_DNA"/>
</dbReference>
<dbReference type="AlphaFoldDB" id="A0A3B0XHK3"/>
<sequence length="154" mass="16424">MKKISKYLISISAVLMSVSVLANNMSGPAKAKAKIKANTPAVIVGYTSGTYLRQDFILMSKDCYKSFGAGARVANTKDLINTIKNGVFIDPAVPQVRILIESPIAIGPNGPARFLYDINTGYFIEDQNTNELSFTATGSLASSPNSLKVVACAK</sequence>
<accession>A0A3B0XHK3</accession>
<reference evidence="1" key="1">
    <citation type="submission" date="2018-06" db="EMBL/GenBank/DDBJ databases">
        <authorList>
            <person name="Zhirakovskaya E."/>
        </authorList>
    </citation>
    <scope>NUCLEOTIDE SEQUENCE</scope>
</reference>
<organism evidence="1">
    <name type="scientific">hydrothermal vent metagenome</name>
    <dbReference type="NCBI Taxonomy" id="652676"/>
    <lineage>
        <taxon>unclassified sequences</taxon>
        <taxon>metagenomes</taxon>
        <taxon>ecological metagenomes</taxon>
    </lineage>
</organism>